<dbReference type="RefSeq" id="WP_392820001.1">
    <property type="nucleotide sequence ID" value="NZ_JBICYV010000013.1"/>
</dbReference>
<protein>
    <submittedName>
        <fullName evidence="2">PQQ-binding-like beta-propeller repeat protein</fullName>
    </submittedName>
</protein>
<dbReference type="InterPro" id="IPR018391">
    <property type="entry name" value="PQQ_b-propeller_rpt"/>
</dbReference>
<evidence type="ECO:0000313" key="2">
    <source>
        <dbReference type="EMBL" id="MFG3013937.1"/>
    </source>
</evidence>
<dbReference type="InterPro" id="IPR011047">
    <property type="entry name" value="Quinoprotein_ADH-like_sf"/>
</dbReference>
<dbReference type="EMBL" id="JBICYV010000013">
    <property type="protein sequence ID" value="MFG3013937.1"/>
    <property type="molecule type" value="Genomic_DNA"/>
</dbReference>
<sequence length="175" mass="19145">MVCLARRRPAHAGAQRWKLARRDPLVSDPAVADGVTYIAANDTVYAVGAAAGTRRWTFVVDEELDTPPTLLGGVLVVCGVRWVNGNTAQVTTLYAVDTTTGRERWKVRTPHGVRTLAAAGGLIYAGVFQDALYALDAGTGKRRWSFPTGNYDYMWSPTTRCMWAARATTSPRWTP</sequence>
<proteinExistence type="predicted"/>
<feature type="domain" description="Pyrrolo-quinoline quinone repeat" evidence="1">
    <location>
        <begin position="12"/>
        <end position="77"/>
    </location>
</feature>
<comment type="caution">
    <text evidence="2">The sequence shown here is derived from an EMBL/GenBank/DDBJ whole genome shotgun (WGS) entry which is preliminary data.</text>
</comment>
<dbReference type="PANTHER" id="PTHR34512:SF30">
    <property type="entry name" value="OUTER MEMBRANE PROTEIN ASSEMBLY FACTOR BAMB"/>
    <property type="match status" value="1"/>
</dbReference>
<reference evidence="2 3" key="1">
    <citation type="submission" date="2024-10" db="EMBL/GenBank/DDBJ databases">
        <title>The Natural Products Discovery Center: Release of the First 8490 Sequenced Strains for Exploring Actinobacteria Biosynthetic Diversity.</title>
        <authorList>
            <person name="Kalkreuter E."/>
            <person name="Kautsar S.A."/>
            <person name="Yang D."/>
            <person name="Bader C.D."/>
            <person name="Teijaro C.N."/>
            <person name="Fluegel L."/>
            <person name="Davis C.M."/>
            <person name="Simpson J.R."/>
            <person name="Lauterbach L."/>
            <person name="Steele A.D."/>
            <person name="Gui C."/>
            <person name="Meng S."/>
            <person name="Li G."/>
            <person name="Viehrig K."/>
            <person name="Ye F."/>
            <person name="Su P."/>
            <person name="Kiefer A.F."/>
            <person name="Nichols A."/>
            <person name="Cepeda A.J."/>
            <person name="Yan W."/>
            <person name="Fan B."/>
            <person name="Jiang Y."/>
            <person name="Adhikari A."/>
            <person name="Zheng C.-J."/>
            <person name="Schuster L."/>
            <person name="Cowan T.M."/>
            <person name="Smanski M.J."/>
            <person name="Chevrette M.G."/>
            <person name="De Carvalho L.P.S."/>
            <person name="Shen B."/>
        </authorList>
    </citation>
    <scope>NUCLEOTIDE SEQUENCE [LARGE SCALE GENOMIC DNA]</scope>
    <source>
        <strain evidence="2 3">NPDC048320</strain>
    </source>
</reference>
<accession>A0ABW7B9R2</accession>
<organism evidence="2 3">
    <name type="scientific">Streptomyces cinerochromogenes</name>
    <dbReference type="NCBI Taxonomy" id="66422"/>
    <lineage>
        <taxon>Bacteria</taxon>
        <taxon>Bacillati</taxon>
        <taxon>Actinomycetota</taxon>
        <taxon>Actinomycetes</taxon>
        <taxon>Kitasatosporales</taxon>
        <taxon>Streptomycetaceae</taxon>
        <taxon>Streptomyces</taxon>
    </lineage>
</organism>
<dbReference type="InterPro" id="IPR015943">
    <property type="entry name" value="WD40/YVTN_repeat-like_dom_sf"/>
</dbReference>
<name>A0ABW7B9R2_9ACTN</name>
<feature type="domain" description="Pyrrolo-quinoline quinone repeat" evidence="1">
    <location>
        <begin position="90"/>
        <end position="147"/>
    </location>
</feature>
<keyword evidence="3" id="KW-1185">Reference proteome</keyword>
<dbReference type="Pfam" id="PF13360">
    <property type="entry name" value="PQQ_2"/>
    <property type="match status" value="2"/>
</dbReference>
<dbReference type="SMART" id="SM00564">
    <property type="entry name" value="PQQ"/>
    <property type="match status" value="3"/>
</dbReference>
<gene>
    <name evidence="2" type="ORF">ACGFZB_26615</name>
</gene>
<dbReference type="Gene3D" id="2.130.10.10">
    <property type="entry name" value="YVTN repeat-like/Quinoprotein amine dehydrogenase"/>
    <property type="match status" value="1"/>
</dbReference>
<evidence type="ECO:0000313" key="3">
    <source>
        <dbReference type="Proteomes" id="UP001604267"/>
    </source>
</evidence>
<evidence type="ECO:0000259" key="1">
    <source>
        <dbReference type="Pfam" id="PF13360"/>
    </source>
</evidence>
<dbReference type="Proteomes" id="UP001604267">
    <property type="component" value="Unassembled WGS sequence"/>
</dbReference>
<dbReference type="PANTHER" id="PTHR34512">
    <property type="entry name" value="CELL SURFACE PROTEIN"/>
    <property type="match status" value="1"/>
</dbReference>
<dbReference type="SUPFAM" id="SSF50998">
    <property type="entry name" value="Quinoprotein alcohol dehydrogenase-like"/>
    <property type="match status" value="1"/>
</dbReference>
<dbReference type="InterPro" id="IPR002372">
    <property type="entry name" value="PQQ_rpt_dom"/>
</dbReference>